<feature type="transmembrane region" description="Helical" evidence="7">
    <location>
        <begin position="253"/>
        <end position="276"/>
    </location>
</feature>
<dbReference type="OrthoDB" id="9809206at2"/>
<dbReference type="Gene3D" id="1.10.287.1260">
    <property type="match status" value="1"/>
</dbReference>
<comment type="similarity">
    <text evidence="2">Belongs to the MscS (TC 1.A.23) family.</text>
</comment>
<dbReference type="Gene3D" id="3.30.70.100">
    <property type="match status" value="1"/>
</dbReference>
<evidence type="ECO:0000256" key="4">
    <source>
        <dbReference type="ARBA" id="ARBA00022692"/>
    </source>
</evidence>
<reference evidence="11 12" key="1">
    <citation type="submission" date="2016-10" db="EMBL/GenBank/DDBJ databases">
        <authorList>
            <person name="de Groot N.N."/>
        </authorList>
    </citation>
    <scope>NUCLEOTIDE SEQUENCE [LARGE SCALE GENOMIC DNA]</scope>
    <source>
        <strain evidence="11 12">MP1X4</strain>
    </source>
</reference>
<feature type="signal peptide" evidence="8">
    <location>
        <begin position="1"/>
        <end position="19"/>
    </location>
</feature>
<dbReference type="SUPFAM" id="SSF82689">
    <property type="entry name" value="Mechanosensitive channel protein MscS (YggB), C-terminal domain"/>
    <property type="match status" value="1"/>
</dbReference>
<dbReference type="EMBL" id="LT629740">
    <property type="protein sequence ID" value="SDT45655.1"/>
    <property type="molecule type" value="Genomic_DNA"/>
</dbReference>
<evidence type="ECO:0000256" key="8">
    <source>
        <dbReference type="SAM" id="SignalP"/>
    </source>
</evidence>
<evidence type="ECO:0000313" key="12">
    <source>
        <dbReference type="Proteomes" id="UP000199679"/>
    </source>
</evidence>
<dbReference type="InterPro" id="IPR045275">
    <property type="entry name" value="MscS_archaea/bacteria_type"/>
</dbReference>
<feature type="transmembrane region" description="Helical" evidence="7">
    <location>
        <begin position="212"/>
        <end position="233"/>
    </location>
</feature>
<name>A0A1H2AI17_MUCMA</name>
<keyword evidence="3" id="KW-1003">Cell membrane</keyword>
<evidence type="ECO:0000256" key="1">
    <source>
        <dbReference type="ARBA" id="ARBA00004651"/>
    </source>
</evidence>
<evidence type="ECO:0000256" key="7">
    <source>
        <dbReference type="SAM" id="Phobius"/>
    </source>
</evidence>
<keyword evidence="4 7" id="KW-0812">Transmembrane</keyword>
<dbReference type="AlphaFoldDB" id="A0A1H2AI17"/>
<protein>
    <submittedName>
        <fullName evidence="11">Small-conductance mechanosensitive channel</fullName>
    </submittedName>
</protein>
<keyword evidence="12" id="KW-1185">Reference proteome</keyword>
<keyword evidence="6 7" id="KW-0472">Membrane</keyword>
<dbReference type="InterPro" id="IPR011066">
    <property type="entry name" value="MscS_channel_C_sf"/>
</dbReference>
<proteinExistence type="inferred from homology"/>
<evidence type="ECO:0000313" key="11">
    <source>
        <dbReference type="EMBL" id="SDT45655.1"/>
    </source>
</evidence>
<dbReference type="STRING" id="652787.SAMN05216490_3549"/>
<dbReference type="Pfam" id="PF21082">
    <property type="entry name" value="MS_channel_3rd"/>
    <property type="match status" value="1"/>
</dbReference>
<feature type="chain" id="PRO_5009268871" evidence="8">
    <location>
        <begin position="20"/>
        <end position="545"/>
    </location>
</feature>
<dbReference type="Pfam" id="PF00924">
    <property type="entry name" value="MS_channel_2nd"/>
    <property type="match status" value="1"/>
</dbReference>
<dbReference type="InterPro" id="IPR006685">
    <property type="entry name" value="MscS_channel_2nd"/>
</dbReference>
<feature type="transmembrane region" description="Helical" evidence="7">
    <location>
        <begin position="337"/>
        <end position="363"/>
    </location>
</feature>
<evidence type="ECO:0000256" key="3">
    <source>
        <dbReference type="ARBA" id="ARBA00022475"/>
    </source>
</evidence>
<dbReference type="SUPFAM" id="SSF50182">
    <property type="entry name" value="Sm-like ribonucleoproteins"/>
    <property type="match status" value="1"/>
</dbReference>
<dbReference type="PANTHER" id="PTHR30221">
    <property type="entry name" value="SMALL-CONDUCTANCE MECHANOSENSITIVE CHANNEL"/>
    <property type="match status" value="1"/>
</dbReference>
<gene>
    <name evidence="11" type="ORF">SAMN05216490_3549</name>
</gene>
<evidence type="ECO:0000256" key="6">
    <source>
        <dbReference type="ARBA" id="ARBA00023136"/>
    </source>
</evidence>
<evidence type="ECO:0000256" key="5">
    <source>
        <dbReference type="ARBA" id="ARBA00022989"/>
    </source>
</evidence>
<dbReference type="InterPro" id="IPR010920">
    <property type="entry name" value="LSM_dom_sf"/>
</dbReference>
<dbReference type="RefSeq" id="WP_091375866.1">
    <property type="nucleotide sequence ID" value="NZ_LT629740.1"/>
</dbReference>
<dbReference type="InterPro" id="IPR023408">
    <property type="entry name" value="MscS_beta-dom_sf"/>
</dbReference>
<dbReference type="GO" id="GO:0008381">
    <property type="term" value="F:mechanosensitive monoatomic ion channel activity"/>
    <property type="evidence" value="ECO:0007669"/>
    <property type="project" value="InterPro"/>
</dbReference>
<evidence type="ECO:0000259" key="10">
    <source>
        <dbReference type="Pfam" id="PF21082"/>
    </source>
</evidence>
<feature type="transmembrane region" description="Helical" evidence="7">
    <location>
        <begin position="307"/>
        <end position="325"/>
    </location>
</feature>
<sequence length="545" mass="62184">MKQFKLLFFALFVPAVLFAQPDSLKQKQQLDSLIKNTKSYPVIPFHDTLFKLYNRQGSFTPRERAEIISQRIAKLGNDISFNPDSLIVSSSDESVDILYKDYIILSVSNKDAAFQNTTKEKLAAAERAIINKAIIKYQDETSWETWIKEGLSALLVIVLVIVFIYIANRLFKWILSKINKLFNKGIKLSNYELLNAEQQFLVVNFVLKAAKWFIILLLIYLALPVLFGIFPFTRDISDTLLGYITSPLKRIGLAIWDYVPNLITIIVLVFIFHYILRFMHYIKSEIAKGNLVIPGFYPDWARPTYQILRVLILAFMFIVIFPYLPGSESPIFKGVSVFVGVLFTFGSAGALSNVVSGLVMTYMRSFKLGDRVKLGEVTGDIIEKNLLVTRIRTIHNEIISIPNSTVLSSHTINYSSDAQEKGLIVHTEVTIGYDAPWRQVHQLLIDAALETELVEKEPMPYVYQTSLDDYYVTYRIHAHTKAPNRQSVIYSHLHANIQDHFNKAGVEIMSPHYKSLRDGNATTIPADYLPKDYQAPAFNTAERKK</sequence>
<dbReference type="InterPro" id="IPR049278">
    <property type="entry name" value="MS_channel_C"/>
</dbReference>
<evidence type="ECO:0000256" key="2">
    <source>
        <dbReference type="ARBA" id="ARBA00008017"/>
    </source>
</evidence>
<feature type="domain" description="Mechanosensitive ion channel MscS" evidence="9">
    <location>
        <begin position="351"/>
        <end position="415"/>
    </location>
</feature>
<feature type="domain" description="Mechanosensitive ion channel MscS C-terminal" evidence="10">
    <location>
        <begin position="427"/>
        <end position="508"/>
    </location>
</feature>
<dbReference type="Gene3D" id="2.30.30.60">
    <property type="match status" value="1"/>
</dbReference>
<evidence type="ECO:0000259" key="9">
    <source>
        <dbReference type="Pfam" id="PF00924"/>
    </source>
</evidence>
<keyword evidence="8" id="KW-0732">Signal</keyword>
<organism evidence="11 12">
    <name type="scientific">Mucilaginibacter mallensis</name>
    <dbReference type="NCBI Taxonomy" id="652787"/>
    <lineage>
        <taxon>Bacteria</taxon>
        <taxon>Pseudomonadati</taxon>
        <taxon>Bacteroidota</taxon>
        <taxon>Sphingobacteriia</taxon>
        <taxon>Sphingobacteriales</taxon>
        <taxon>Sphingobacteriaceae</taxon>
        <taxon>Mucilaginibacter</taxon>
    </lineage>
</organism>
<dbReference type="Proteomes" id="UP000199679">
    <property type="component" value="Chromosome I"/>
</dbReference>
<feature type="transmembrane region" description="Helical" evidence="7">
    <location>
        <begin position="151"/>
        <end position="171"/>
    </location>
</feature>
<dbReference type="PANTHER" id="PTHR30221:SF18">
    <property type="entry name" value="SLL0590 PROTEIN"/>
    <property type="match status" value="1"/>
</dbReference>
<accession>A0A1H2AI17</accession>
<dbReference type="GO" id="GO:0005886">
    <property type="term" value="C:plasma membrane"/>
    <property type="evidence" value="ECO:0007669"/>
    <property type="project" value="UniProtKB-SubCell"/>
</dbReference>
<comment type="subcellular location">
    <subcellularLocation>
        <location evidence="1">Cell membrane</location>
        <topology evidence="1">Multi-pass membrane protein</topology>
    </subcellularLocation>
</comment>
<keyword evidence="5 7" id="KW-1133">Transmembrane helix</keyword>